<dbReference type="Pfam" id="PF03328">
    <property type="entry name" value="HpcH_HpaI"/>
    <property type="match status" value="1"/>
</dbReference>
<dbReference type="InterPro" id="IPR015813">
    <property type="entry name" value="Pyrv/PenolPyrv_kinase-like_dom"/>
</dbReference>
<proteinExistence type="predicted"/>
<dbReference type="STRING" id="1379270.GEMMAAP_00890"/>
<feature type="domain" description="HpcH/HpaI aldolase/citrate lyase" evidence="3">
    <location>
        <begin position="68"/>
        <end position="206"/>
    </location>
</feature>
<reference evidence="4 5" key="1">
    <citation type="journal article" date="2014" name="Proc. Natl. Acad. Sci. U.S.A.">
        <title>Functional type 2 photosynthetic reaction centers found in the rare bacterial phylum Gemmatimonadetes.</title>
        <authorList>
            <person name="Zeng Y."/>
            <person name="Feng F."/>
            <person name="Medova H."/>
            <person name="Dean J."/>
            <person name="Koblizek M."/>
        </authorList>
    </citation>
    <scope>NUCLEOTIDE SEQUENCE [LARGE SCALE GENOMIC DNA]</scope>
    <source>
        <strain evidence="4 5">AP64</strain>
    </source>
</reference>
<feature type="signal peptide" evidence="2">
    <location>
        <begin position="1"/>
        <end position="18"/>
    </location>
</feature>
<dbReference type="Gene3D" id="3.20.20.60">
    <property type="entry name" value="Phosphoenolpyruvate-binding domains"/>
    <property type="match status" value="1"/>
</dbReference>
<dbReference type="GO" id="GO:0003824">
    <property type="term" value="F:catalytic activity"/>
    <property type="evidence" value="ECO:0007669"/>
    <property type="project" value="InterPro"/>
</dbReference>
<sequence>MLASLLLPAALSAQSSSALTLWKAGSPAFGIFVPSERAPGATDANGKRLPPLYTADGAKALGANPLHDYLFLNLEGAYDVEAVKAMVAGLKASSGHPTLLVRIPTIEAAGAELTRARVKEVLALGAEGVVIPHVRSASEAALAVSFFTDLRANVWSPKNPAGTVIAMLMIEDKGAVAEMQAIAAVPGYSLLSCGIGSLTRDMGGDAPGAETACKNVRDAGAKLGMPSMMTANDKTIGDRLAKGYLGLLMAGTAEQTDAIIRTGRELAKRK</sequence>
<dbReference type="AlphaFoldDB" id="A0A143BN02"/>
<dbReference type="SUPFAM" id="SSF51621">
    <property type="entry name" value="Phosphoenolpyruvate/pyruvate domain"/>
    <property type="match status" value="1"/>
</dbReference>
<evidence type="ECO:0000256" key="2">
    <source>
        <dbReference type="SAM" id="SignalP"/>
    </source>
</evidence>
<name>A0A143BN02_9BACT</name>
<evidence type="ECO:0000313" key="5">
    <source>
        <dbReference type="Proteomes" id="UP000076404"/>
    </source>
</evidence>
<dbReference type="KEGG" id="gph:GEMMAAP_00890"/>
<keyword evidence="2" id="KW-0732">Signal</keyword>
<keyword evidence="5" id="KW-1185">Reference proteome</keyword>
<dbReference type="Proteomes" id="UP000076404">
    <property type="component" value="Chromosome"/>
</dbReference>
<keyword evidence="1" id="KW-0479">Metal-binding</keyword>
<dbReference type="GO" id="GO:0046872">
    <property type="term" value="F:metal ion binding"/>
    <property type="evidence" value="ECO:0007669"/>
    <property type="project" value="UniProtKB-KW"/>
</dbReference>
<reference evidence="4 5" key="2">
    <citation type="journal article" date="2016" name="Environ. Microbiol. Rep.">
        <title>Metagenomic evidence for the presence of phototrophic Gemmatimonadetes bacteria in diverse environments.</title>
        <authorList>
            <person name="Zeng Y."/>
            <person name="Baumbach J."/>
            <person name="Barbosa E.G."/>
            <person name="Azevedo V."/>
            <person name="Zhang C."/>
            <person name="Koblizek M."/>
        </authorList>
    </citation>
    <scope>NUCLEOTIDE SEQUENCE [LARGE SCALE GENOMIC DNA]</scope>
    <source>
        <strain evidence="4 5">AP64</strain>
    </source>
</reference>
<dbReference type="InterPro" id="IPR005000">
    <property type="entry name" value="Aldolase/citrate-lyase_domain"/>
</dbReference>
<evidence type="ECO:0000259" key="3">
    <source>
        <dbReference type="Pfam" id="PF03328"/>
    </source>
</evidence>
<evidence type="ECO:0000313" key="4">
    <source>
        <dbReference type="EMBL" id="AMW06447.1"/>
    </source>
</evidence>
<feature type="chain" id="PRO_5007507010" description="HpcH/HpaI aldolase/citrate lyase domain-containing protein" evidence="2">
    <location>
        <begin position="19"/>
        <end position="270"/>
    </location>
</feature>
<dbReference type="InterPro" id="IPR040442">
    <property type="entry name" value="Pyrv_kinase-like_dom_sf"/>
</dbReference>
<dbReference type="EMBL" id="CP011454">
    <property type="protein sequence ID" value="AMW06447.1"/>
    <property type="molecule type" value="Genomic_DNA"/>
</dbReference>
<evidence type="ECO:0000256" key="1">
    <source>
        <dbReference type="ARBA" id="ARBA00022723"/>
    </source>
</evidence>
<accession>A0A143BN02</accession>
<protein>
    <recommendedName>
        <fullName evidence="3">HpcH/HpaI aldolase/citrate lyase domain-containing protein</fullName>
    </recommendedName>
</protein>
<gene>
    <name evidence="4" type="ORF">GEMMAAP_00890</name>
</gene>
<organism evidence="4 5">
    <name type="scientific">Gemmatimonas phototrophica</name>
    <dbReference type="NCBI Taxonomy" id="1379270"/>
    <lineage>
        <taxon>Bacteria</taxon>
        <taxon>Pseudomonadati</taxon>
        <taxon>Gemmatimonadota</taxon>
        <taxon>Gemmatimonadia</taxon>
        <taxon>Gemmatimonadales</taxon>
        <taxon>Gemmatimonadaceae</taxon>
        <taxon>Gemmatimonas</taxon>
    </lineage>
</organism>